<reference evidence="8" key="1">
    <citation type="journal article" date="2020" name="J. Eukaryot. Microbiol.">
        <title>De novo Sequencing, Assembly and Annotation of the Transcriptome for the Free-Living Testate Amoeba Arcella intermedia.</title>
        <authorList>
            <person name="Ribeiro G.M."/>
            <person name="Porfirio-Sousa A.L."/>
            <person name="Maurer-Alcala X.X."/>
            <person name="Katz L.A."/>
            <person name="Lahr D.J.G."/>
        </authorList>
    </citation>
    <scope>NUCLEOTIDE SEQUENCE</scope>
</reference>
<dbReference type="AlphaFoldDB" id="A0A6B2L863"/>
<dbReference type="EMBL" id="GIBP01004068">
    <property type="protein sequence ID" value="NDV33037.1"/>
    <property type="molecule type" value="Transcribed_RNA"/>
</dbReference>
<organism evidence="8">
    <name type="scientific">Arcella intermedia</name>
    <dbReference type="NCBI Taxonomy" id="1963864"/>
    <lineage>
        <taxon>Eukaryota</taxon>
        <taxon>Amoebozoa</taxon>
        <taxon>Tubulinea</taxon>
        <taxon>Elardia</taxon>
        <taxon>Arcellinida</taxon>
        <taxon>Sphaerothecina</taxon>
        <taxon>Arcellidae</taxon>
        <taxon>Arcella</taxon>
    </lineage>
</organism>
<evidence type="ECO:0000256" key="4">
    <source>
        <dbReference type="ARBA" id="ARBA00022694"/>
    </source>
</evidence>
<dbReference type="Pfam" id="PF01207">
    <property type="entry name" value="Dus"/>
    <property type="match status" value="1"/>
</dbReference>
<dbReference type="GO" id="GO:0017150">
    <property type="term" value="F:tRNA dihydrouridine synthase activity"/>
    <property type="evidence" value="ECO:0007669"/>
    <property type="project" value="InterPro"/>
</dbReference>
<evidence type="ECO:0000256" key="6">
    <source>
        <dbReference type="SAM" id="Coils"/>
    </source>
</evidence>
<comment type="cofactor">
    <cofactor evidence="1">
        <name>FMN</name>
        <dbReference type="ChEBI" id="CHEBI:58210"/>
    </cofactor>
</comment>
<keyword evidence="6" id="KW-0175">Coiled coil</keyword>
<dbReference type="PANTHER" id="PTHR45936:SF1">
    <property type="entry name" value="TRNA-DIHYDROURIDINE(20) SYNTHASE [NAD(P)+]-LIKE"/>
    <property type="match status" value="1"/>
</dbReference>
<dbReference type="EMBL" id="GIBP01004076">
    <property type="protein sequence ID" value="NDV33045.1"/>
    <property type="molecule type" value="Transcribed_RNA"/>
</dbReference>
<keyword evidence="3" id="KW-0288">FMN</keyword>
<feature type="coiled-coil region" evidence="6">
    <location>
        <begin position="326"/>
        <end position="353"/>
    </location>
</feature>
<accession>A0A6B2L863</accession>
<dbReference type="PANTHER" id="PTHR45936">
    <property type="entry name" value="TRNA-DIHYDROURIDINE(20) SYNTHASE [NAD(P)+]-LIKE"/>
    <property type="match status" value="1"/>
</dbReference>
<dbReference type="InterPro" id="IPR035587">
    <property type="entry name" value="DUS-like_FMN-bd"/>
</dbReference>
<sequence length="362" mass="40971">MEAKRREVWECRVDRQSFQMDYNNKVILAPMVRVGTLPMRLLALHYGADIVFGEEIVDKALLSATRTVNDALDTIDFVRKDQNLLYRTCQADFPNVFQLGTNNAVNALQAASVVSRDVCGIDVNMGCPKHFSVHSGMGAALLSNPESIKDILSTLKRNLNIPVSCKIRLKSTINETIDVLKLIESTGVQAVTVHCRTIPERPKDKAHWEIMKEIIALKPISIPIILNGDVFNRSDILKVKEETGVTSVMIARGAIKNASIFQDLPLPIFDVMKQYMKFAILTDNHYTNTKYNLQYFAKENNIWENNGEGEGKVLYKGKHNRLFASMLNLEEFYDQFQAEINSLKGQNENHTDEPPKKKKKAQ</sequence>
<evidence type="ECO:0000313" key="8">
    <source>
        <dbReference type="EMBL" id="NDV33037.1"/>
    </source>
</evidence>
<keyword evidence="5" id="KW-0560">Oxidoreductase</keyword>
<feature type="domain" description="DUS-like FMN-binding" evidence="7">
    <location>
        <begin position="27"/>
        <end position="296"/>
    </location>
</feature>
<evidence type="ECO:0000259" key="7">
    <source>
        <dbReference type="Pfam" id="PF01207"/>
    </source>
</evidence>
<dbReference type="InterPro" id="IPR013785">
    <property type="entry name" value="Aldolase_TIM"/>
</dbReference>
<evidence type="ECO:0000256" key="1">
    <source>
        <dbReference type="ARBA" id="ARBA00001917"/>
    </source>
</evidence>
<proteinExistence type="predicted"/>
<keyword evidence="2" id="KW-0285">Flavoprotein</keyword>
<dbReference type="InterPro" id="IPR052582">
    <property type="entry name" value="tRNA-DUS-like"/>
</dbReference>
<dbReference type="GO" id="GO:0050660">
    <property type="term" value="F:flavin adenine dinucleotide binding"/>
    <property type="evidence" value="ECO:0007669"/>
    <property type="project" value="InterPro"/>
</dbReference>
<evidence type="ECO:0000256" key="3">
    <source>
        <dbReference type="ARBA" id="ARBA00022643"/>
    </source>
</evidence>
<evidence type="ECO:0000256" key="2">
    <source>
        <dbReference type="ARBA" id="ARBA00022630"/>
    </source>
</evidence>
<dbReference type="GO" id="GO:0005737">
    <property type="term" value="C:cytoplasm"/>
    <property type="evidence" value="ECO:0007669"/>
    <property type="project" value="TreeGrafter"/>
</dbReference>
<evidence type="ECO:0000256" key="5">
    <source>
        <dbReference type="ARBA" id="ARBA00023002"/>
    </source>
</evidence>
<dbReference type="InterPro" id="IPR018517">
    <property type="entry name" value="tRNA_hU_synthase_CS"/>
</dbReference>
<dbReference type="PROSITE" id="PS01136">
    <property type="entry name" value="UPF0034"/>
    <property type="match status" value="1"/>
</dbReference>
<dbReference type="SUPFAM" id="SSF51395">
    <property type="entry name" value="FMN-linked oxidoreductases"/>
    <property type="match status" value="1"/>
</dbReference>
<protein>
    <recommendedName>
        <fullName evidence="7">DUS-like FMN-binding domain-containing protein</fullName>
    </recommendedName>
</protein>
<dbReference type="CDD" id="cd02801">
    <property type="entry name" value="DUS_like_FMN"/>
    <property type="match status" value="1"/>
</dbReference>
<keyword evidence="4" id="KW-0819">tRNA processing</keyword>
<dbReference type="Gene3D" id="3.20.20.70">
    <property type="entry name" value="Aldolase class I"/>
    <property type="match status" value="1"/>
</dbReference>
<name>A0A6B2L863_9EUKA</name>